<protein>
    <submittedName>
        <fullName evidence="1">Uncharacterized protein</fullName>
    </submittedName>
</protein>
<dbReference type="EMBL" id="JAUEPU010000162">
    <property type="protein sequence ID" value="KAK0474740.1"/>
    <property type="molecule type" value="Genomic_DNA"/>
</dbReference>
<proteinExistence type="predicted"/>
<gene>
    <name evidence="1" type="ORF">EDD18DRAFT_1367502</name>
</gene>
<name>A0AA39NZX4_9AGAR</name>
<accession>A0AA39NZX4</accession>
<comment type="caution">
    <text evidence="1">The sequence shown here is derived from an EMBL/GenBank/DDBJ whole genome shotgun (WGS) entry which is preliminary data.</text>
</comment>
<sequence>MTENQHSIQVTIIDALMNQPRRRAKAITFLERIARDGEICAHLQLVPVSAEQLEIIENARRLMLSNPWLIDEITKLGKKIIMKKSALSVQSVFGHAFTAVDKNSVVSDKGALSAVRTALEMFASHGTGLNAICIVFYSPFD</sequence>
<organism evidence="1 2">
    <name type="scientific">Armillaria luteobubalina</name>
    <dbReference type="NCBI Taxonomy" id="153913"/>
    <lineage>
        <taxon>Eukaryota</taxon>
        <taxon>Fungi</taxon>
        <taxon>Dikarya</taxon>
        <taxon>Basidiomycota</taxon>
        <taxon>Agaricomycotina</taxon>
        <taxon>Agaricomycetes</taxon>
        <taxon>Agaricomycetidae</taxon>
        <taxon>Agaricales</taxon>
        <taxon>Marasmiineae</taxon>
        <taxon>Physalacriaceae</taxon>
        <taxon>Armillaria</taxon>
    </lineage>
</organism>
<keyword evidence="2" id="KW-1185">Reference proteome</keyword>
<reference evidence="1" key="1">
    <citation type="submission" date="2023-06" db="EMBL/GenBank/DDBJ databases">
        <authorList>
            <consortium name="Lawrence Berkeley National Laboratory"/>
            <person name="Ahrendt S."/>
            <person name="Sahu N."/>
            <person name="Indic B."/>
            <person name="Wong-Bajracharya J."/>
            <person name="Merenyi Z."/>
            <person name="Ke H.-M."/>
            <person name="Monk M."/>
            <person name="Kocsube S."/>
            <person name="Drula E."/>
            <person name="Lipzen A."/>
            <person name="Balint B."/>
            <person name="Henrissat B."/>
            <person name="Andreopoulos B."/>
            <person name="Martin F.M."/>
            <person name="Harder C.B."/>
            <person name="Rigling D."/>
            <person name="Ford K.L."/>
            <person name="Foster G.D."/>
            <person name="Pangilinan J."/>
            <person name="Papanicolaou A."/>
            <person name="Barry K."/>
            <person name="LaButti K."/>
            <person name="Viragh M."/>
            <person name="Koriabine M."/>
            <person name="Yan M."/>
            <person name="Riley R."/>
            <person name="Champramary S."/>
            <person name="Plett K.L."/>
            <person name="Tsai I.J."/>
            <person name="Slot J."/>
            <person name="Sipos G."/>
            <person name="Plett J."/>
            <person name="Nagy L.G."/>
            <person name="Grigoriev I.V."/>
        </authorList>
    </citation>
    <scope>NUCLEOTIDE SEQUENCE</scope>
    <source>
        <strain evidence="1">HWK02</strain>
    </source>
</reference>
<dbReference type="AlphaFoldDB" id="A0AA39NZX4"/>
<dbReference type="Proteomes" id="UP001175228">
    <property type="component" value="Unassembled WGS sequence"/>
</dbReference>
<evidence type="ECO:0000313" key="1">
    <source>
        <dbReference type="EMBL" id="KAK0474740.1"/>
    </source>
</evidence>
<evidence type="ECO:0000313" key="2">
    <source>
        <dbReference type="Proteomes" id="UP001175228"/>
    </source>
</evidence>